<evidence type="ECO:0000256" key="1">
    <source>
        <dbReference type="SAM" id="MobiDB-lite"/>
    </source>
</evidence>
<comment type="caution">
    <text evidence="2">The sequence shown here is derived from an EMBL/GenBank/DDBJ whole genome shotgun (WGS) entry which is preliminary data.</text>
</comment>
<name>A0ABV0UHW5_9TELE</name>
<protein>
    <submittedName>
        <fullName evidence="2">Uncharacterized protein</fullName>
    </submittedName>
</protein>
<evidence type="ECO:0000313" key="2">
    <source>
        <dbReference type="EMBL" id="MEQ2243352.1"/>
    </source>
</evidence>
<sequence>MGDFRLQVEDLLALVLQRINMEESSMAVEREFLDVVKNFESVRKSWLLKKYKELLVKSDVAKAALEIKLKHARNQLDVEMKKRHKIDADYQYLKRQMQLMCDILVQDSKSSACLNDEQKSLLATFDHRGGNMTLHRSSKQLSVIDESSFLSHSDISYDRTDDDVDLDTTVIKPLRSRARERRRSSMGPVVGGPVGKRNRSANVSAEFQERKMVEKVRPWAAPSPGSVYAPHQMGGLFPPRHTTCRWLVSLVYLWFSVSGAGCFGVCQLTSSGCLPGPGPLGSVGPMLGE</sequence>
<dbReference type="PANTHER" id="PTHR46199">
    <property type="entry name" value="RAC GTPASE-ACTIVATING PROTEIN 1"/>
    <property type="match status" value="1"/>
</dbReference>
<keyword evidence="3" id="KW-1185">Reference proteome</keyword>
<proteinExistence type="predicted"/>
<feature type="region of interest" description="Disordered" evidence="1">
    <location>
        <begin position="178"/>
        <end position="201"/>
    </location>
</feature>
<accession>A0ABV0UHW5</accession>
<gene>
    <name evidence="2" type="ORF">ILYODFUR_006161</name>
</gene>
<dbReference type="PANTHER" id="PTHR46199:SF2">
    <property type="entry name" value="RAC GTPASE-ACTIVATING PROTEIN 1"/>
    <property type="match status" value="1"/>
</dbReference>
<dbReference type="Proteomes" id="UP001482620">
    <property type="component" value="Unassembled WGS sequence"/>
</dbReference>
<organism evidence="2 3">
    <name type="scientific">Ilyodon furcidens</name>
    <name type="common">goldbreast splitfin</name>
    <dbReference type="NCBI Taxonomy" id="33524"/>
    <lineage>
        <taxon>Eukaryota</taxon>
        <taxon>Metazoa</taxon>
        <taxon>Chordata</taxon>
        <taxon>Craniata</taxon>
        <taxon>Vertebrata</taxon>
        <taxon>Euteleostomi</taxon>
        <taxon>Actinopterygii</taxon>
        <taxon>Neopterygii</taxon>
        <taxon>Teleostei</taxon>
        <taxon>Neoteleostei</taxon>
        <taxon>Acanthomorphata</taxon>
        <taxon>Ovalentaria</taxon>
        <taxon>Atherinomorphae</taxon>
        <taxon>Cyprinodontiformes</taxon>
        <taxon>Goodeidae</taxon>
        <taxon>Ilyodon</taxon>
    </lineage>
</organism>
<evidence type="ECO:0000313" key="3">
    <source>
        <dbReference type="Proteomes" id="UP001482620"/>
    </source>
</evidence>
<reference evidence="2 3" key="1">
    <citation type="submission" date="2021-06" db="EMBL/GenBank/DDBJ databases">
        <authorList>
            <person name="Palmer J.M."/>
        </authorList>
    </citation>
    <scope>NUCLEOTIDE SEQUENCE [LARGE SCALE GENOMIC DNA]</scope>
    <source>
        <strain evidence="3">if_2019</strain>
        <tissue evidence="2">Muscle</tissue>
    </source>
</reference>
<dbReference type="EMBL" id="JAHRIQ010069886">
    <property type="protein sequence ID" value="MEQ2243352.1"/>
    <property type="molecule type" value="Genomic_DNA"/>
</dbReference>